<dbReference type="Proteomes" id="UP000005239">
    <property type="component" value="Unassembled WGS sequence"/>
</dbReference>
<evidence type="ECO:0000256" key="1">
    <source>
        <dbReference type="ARBA" id="ARBA00004141"/>
    </source>
</evidence>
<gene>
    <name evidence="7" type="primary">WBGene00093906</name>
</gene>
<comment type="similarity">
    <text evidence="2 6">Belongs to the nematode receptor-like protein srg family.</text>
</comment>
<name>A0A2A6D207_PRIPA</name>
<dbReference type="GO" id="GO:0004888">
    <property type="term" value="F:transmembrane signaling receptor activity"/>
    <property type="evidence" value="ECO:0007669"/>
    <property type="project" value="InterPro"/>
</dbReference>
<evidence type="ECO:0000313" key="7">
    <source>
        <dbReference type="EnsemblMetazoa" id="PPA04352.1"/>
    </source>
</evidence>
<dbReference type="PANTHER" id="PTHR31627">
    <property type="entry name" value="SERPENTINE RECEPTOR CLASS GAMMA-RELATED"/>
    <property type="match status" value="1"/>
</dbReference>
<dbReference type="InterPro" id="IPR000609">
    <property type="entry name" value="7TM_GPCR_serpentine_rcpt_Srg"/>
</dbReference>
<evidence type="ECO:0000256" key="5">
    <source>
        <dbReference type="ARBA" id="ARBA00023136"/>
    </source>
</evidence>
<dbReference type="OrthoDB" id="5866624at2759"/>
<dbReference type="Pfam" id="PF02118">
    <property type="entry name" value="Srg"/>
    <property type="match status" value="1"/>
</dbReference>
<feature type="transmembrane region" description="Helical" evidence="6">
    <location>
        <begin position="46"/>
        <end position="72"/>
    </location>
</feature>
<evidence type="ECO:0000256" key="4">
    <source>
        <dbReference type="ARBA" id="ARBA00022989"/>
    </source>
</evidence>
<reference evidence="7" key="2">
    <citation type="submission" date="2022-06" db="UniProtKB">
        <authorList>
            <consortium name="EnsemblMetazoa"/>
        </authorList>
    </citation>
    <scope>IDENTIFICATION</scope>
    <source>
        <strain evidence="7">PS312</strain>
    </source>
</reference>
<dbReference type="AlphaFoldDB" id="A0A2A6D207"/>
<keyword evidence="5 6" id="KW-0472">Membrane</keyword>
<sequence length="274" mass="31416">MIIFPDIALVIYATYIPFFIALYALEVVALIKYWRGSFNSSFFKIFILLAVVNIAACIFGSFVFRFNLYPIINNFYSSLKVRSGWLTAAYSGAYYLNCLSEFLGVLLACNRFTALFCPIAHDRIWMNVCYASIILCVLVAIAPVWFLFDDPTGFMQLRADNFTYYVVVAYSNTRGTSIWLNMVIVTVTCNALSTLLYSACLVRLCTFSNMRLRTAERNLFLVGFISMLFSLPYMILMLPWLTDLKYLTPAPMLILTNHSIRRTIRRLFSSSKCE</sequence>
<keyword evidence="3 6" id="KW-0812">Transmembrane</keyword>
<dbReference type="PANTHER" id="PTHR31627:SF42">
    <property type="entry name" value="G_PROTEIN_RECEP_F1_2 DOMAIN-CONTAINING PROTEIN-RELATED"/>
    <property type="match status" value="1"/>
</dbReference>
<feature type="transmembrane region" description="Helical" evidence="6">
    <location>
        <begin position="12"/>
        <end position="34"/>
    </location>
</feature>
<dbReference type="EnsemblMetazoa" id="PPA04352.1">
    <property type="protein sequence ID" value="PPA04352.1"/>
    <property type="gene ID" value="WBGene00093906"/>
</dbReference>
<evidence type="ECO:0000313" key="8">
    <source>
        <dbReference type="Proteomes" id="UP000005239"/>
    </source>
</evidence>
<evidence type="ECO:0000256" key="2">
    <source>
        <dbReference type="ARBA" id="ARBA00005692"/>
    </source>
</evidence>
<dbReference type="GO" id="GO:0016020">
    <property type="term" value="C:membrane"/>
    <property type="evidence" value="ECO:0007669"/>
    <property type="project" value="UniProtKB-SubCell"/>
</dbReference>
<evidence type="ECO:0000256" key="3">
    <source>
        <dbReference type="ARBA" id="ARBA00022692"/>
    </source>
</evidence>
<proteinExistence type="inferred from homology"/>
<accession>A0A2A6D207</accession>
<feature type="transmembrane region" description="Helical" evidence="6">
    <location>
        <begin position="124"/>
        <end position="148"/>
    </location>
</feature>
<dbReference type="InterPro" id="IPR051119">
    <property type="entry name" value="Nematode_SR-like"/>
</dbReference>
<evidence type="ECO:0000256" key="6">
    <source>
        <dbReference type="RuleBase" id="RU280813"/>
    </source>
</evidence>
<organism evidence="7 8">
    <name type="scientific">Pristionchus pacificus</name>
    <name type="common">Parasitic nematode worm</name>
    <dbReference type="NCBI Taxonomy" id="54126"/>
    <lineage>
        <taxon>Eukaryota</taxon>
        <taxon>Metazoa</taxon>
        <taxon>Ecdysozoa</taxon>
        <taxon>Nematoda</taxon>
        <taxon>Chromadorea</taxon>
        <taxon>Rhabditida</taxon>
        <taxon>Rhabditina</taxon>
        <taxon>Diplogasteromorpha</taxon>
        <taxon>Diplogasteroidea</taxon>
        <taxon>Neodiplogasteridae</taxon>
        <taxon>Pristionchus</taxon>
    </lineage>
</organism>
<reference evidence="8" key="1">
    <citation type="journal article" date="2008" name="Nat. Genet.">
        <title>The Pristionchus pacificus genome provides a unique perspective on nematode lifestyle and parasitism.</title>
        <authorList>
            <person name="Dieterich C."/>
            <person name="Clifton S.W."/>
            <person name="Schuster L.N."/>
            <person name="Chinwalla A."/>
            <person name="Delehaunty K."/>
            <person name="Dinkelacker I."/>
            <person name="Fulton L."/>
            <person name="Fulton R."/>
            <person name="Godfrey J."/>
            <person name="Minx P."/>
            <person name="Mitreva M."/>
            <person name="Roeseler W."/>
            <person name="Tian H."/>
            <person name="Witte H."/>
            <person name="Yang S.P."/>
            <person name="Wilson R.K."/>
            <person name="Sommer R.J."/>
        </authorList>
    </citation>
    <scope>NUCLEOTIDE SEQUENCE [LARGE SCALE GENOMIC DNA]</scope>
    <source>
        <strain evidence="8">PS312</strain>
    </source>
</reference>
<accession>A0A8R1U5N3</accession>
<dbReference type="GO" id="GO:0007606">
    <property type="term" value="P:sensory perception of chemical stimulus"/>
    <property type="evidence" value="ECO:0007669"/>
    <property type="project" value="UniProtKB-UniRule"/>
</dbReference>
<comment type="subcellular location">
    <subcellularLocation>
        <location evidence="1">Membrane</location>
        <topology evidence="1">Multi-pass membrane protein</topology>
    </subcellularLocation>
</comment>
<keyword evidence="4 6" id="KW-1133">Transmembrane helix</keyword>
<protein>
    <recommendedName>
        <fullName evidence="6">Serpentine receptor class gamma</fullName>
    </recommendedName>
</protein>
<feature type="transmembrane region" description="Helical" evidence="6">
    <location>
        <begin position="92"/>
        <end position="112"/>
    </location>
</feature>
<feature type="transmembrane region" description="Helical" evidence="6">
    <location>
        <begin position="178"/>
        <end position="198"/>
    </location>
</feature>
<keyword evidence="8" id="KW-1185">Reference proteome</keyword>
<comment type="caution">
    <text evidence="6">Lacks conserved residue(s) required for the propagation of feature annotation.</text>
</comment>
<feature type="transmembrane region" description="Helical" evidence="6">
    <location>
        <begin position="219"/>
        <end position="241"/>
    </location>
</feature>